<feature type="compositionally biased region" description="Low complexity" evidence="10">
    <location>
        <begin position="301"/>
        <end position="327"/>
    </location>
</feature>
<dbReference type="PANTHER" id="PTHR30046">
    <property type="entry name" value="FLAGELLAR M-RING PROTEIN"/>
    <property type="match status" value="1"/>
</dbReference>
<comment type="function">
    <text evidence="9">The M ring may be actively involved in energy transduction.</text>
</comment>
<dbReference type="PRINTS" id="PR01009">
    <property type="entry name" value="FLGMRINGFLIF"/>
</dbReference>
<evidence type="ECO:0000256" key="3">
    <source>
        <dbReference type="ARBA" id="ARBA00007971"/>
    </source>
</evidence>
<keyword evidence="14" id="KW-0966">Cell projection</keyword>
<evidence type="ECO:0000256" key="2">
    <source>
        <dbReference type="ARBA" id="ARBA00004651"/>
    </source>
</evidence>
<proteinExistence type="inferred from homology"/>
<name>A0A0A7RF47_9LACO</name>
<dbReference type="GO" id="GO:0003774">
    <property type="term" value="F:cytoskeletal motor activity"/>
    <property type="evidence" value="ECO:0007669"/>
    <property type="project" value="InterPro"/>
</dbReference>
<comment type="similarity">
    <text evidence="3 9">Belongs to the FliF family.</text>
</comment>
<feature type="transmembrane region" description="Helical" evidence="11">
    <location>
        <begin position="415"/>
        <end position="437"/>
    </location>
</feature>
<evidence type="ECO:0000256" key="10">
    <source>
        <dbReference type="SAM" id="MobiDB-lite"/>
    </source>
</evidence>
<keyword evidence="7 11" id="KW-0472">Membrane</keyword>
<evidence type="ECO:0000256" key="9">
    <source>
        <dbReference type="PIRNR" id="PIRNR004862"/>
    </source>
</evidence>
<evidence type="ECO:0000256" key="8">
    <source>
        <dbReference type="ARBA" id="ARBA00023143"/>
    </source>
</evidence>
<keyword evidence="4" id="KW-1003">Cell membrane</keyword>
<evidence type="ECO:0000256" key="11">
    <source>
        <dbReference type="SAM" id="Phobius"/>
    </source>
</evidence>
<dbReference type="Pfam" id="PF01514">
    <property type="entry name" value="YscJ_FliF"/>
    <property type="match status" value="1"/>
</dbReference>
<feature type="domain" description="Flagellar M-ring N-terminal" evidence="12">
    <location>
        <begin position="46"/>
        <end position="221"/>
    </location>
</feature>
<reference evidence="14" key="1">
    <citation type="journal article" date="2014" name="Appl. Environ. Microbiol.">
        <title>Detection and genomic characterization of motility in Lactobacillus curvatus: confirmation of motility in a species outside the Lactobacillus salivarius clade.</title>
        <authorList>
            <person name="Cousin F.J."/>
            <person name="Lynch S.M."/>
            <person name="Harris H.M."/>
            <person name="McCann A."/>
            <person name="Lynch D.B."/>
            <person name="Neville B.A."/>
            <person name="Irisawa T."/>
            <person name="Okada S."/>
            <person name="Endo A."/>
            <person name="O'Toole P.W."/>
        </authorList>
    </citation>
    <scope>NUCLEOTIDE SEQUENCE</scope>
    <source>
        <strain evidence="14">DSM 21116</strain>
    </source>
</reference>
<dbReference type="InterPro" id="IPR006182">
    <property type="entry name" value="FliF_N_dom"/>
</dbReference>
<evidence type="ECO:0000256" key="5">
    <source>
        <dbReference type="ARBA" id="ARBA00022692"/>
    </source>
</evidence>
<keyword evidence="14" id="KW-0969">Cilium</keyword>
<dbReference type="NCBIfam" id="TIGR00206">
    <property type="entry name" value="fliF"/>
    <property type="match status" value="1"/>
</dbReference>
<evidence type="ECO:0000256" key="6">
    <source>
        <dbReference type="ARBA" id="ARBA00022989"/>
    </source>
</evidence>
<gene>
    <name evidence="14" type="primary">fliF</name>
</gene>
<dbReference type="InterPro" id="IPR045851">
    <property type="entry name" value="AMP-bd_C_sf"/>
</dbReference>
<dbReference type="GO" id="GO:0005886">
    <property type="term" value="C:plasma membrane"/>
    <property type="evidence" value="ECO:0007669"/>
    <property type="project" value="UniProtKB-SubCell"/>
</dbReference>
<keyword evidence="5 11" id="KW-0812">Transmembrane</keyword>
<dbReference type="GO" id="GO:0009431">
    <property type="term" value="C:bacterial-type flagellum basal body, MS ring"/>
    <property type="evidence" value="ECO:0007669"/>
    <property type="project" value="InterPro"/>
</dbReference>
<accession>A0A0A7RF47</accession>
<feature type="transmembrane region" description="Helical" evidence="11">
    <location>
        <begin position="25"/>
        <end position="44"/>
    </location>
</feature>
<comment type="subcellular location">
    <subcellularLocation>
        <location evidence="1 9">Bacterial flagellum basal body</location>
    </subcellularLocation>
    <subcellularLocation>
        <location evidence="2">Cell membrane</location>
        <topology evidence="2">Multi-pass membrane protein</topology>
    </subcellularLocation>
</comment>
<dbReference type="InterPro" id="IPR043427">
    <property type="entry name" value="YscJ/FliF"/>
</dbReference>
<dbReference type="PANTHER" id="PTHR30046:SF0">
    <property type="entry name" value="FLAGELLAR M-RING PROTEIN"/>
    <property type="match status" value="1"/>
</dbReference>
<sequence length="516" mass="56591">MWERVKSFLARYGELWRNQSRVKKVAWISSLISILIVVGVVTYLTTRVQYGVLFTDLSDADAGSVAETLKSEDIPYKLGDDGKTILIPQDKVNQTRIDLAVDNKLPDSSTGFELFDNTSVMTTDEDRKVMYQRAVTGELERAISSLNEVQKAKVMLVMPSQSVFSDSGNAKKAKASIVLTLKSGGISSEAVQGIRSLTTGAIEGLTQDNVKIIDSNGNLLTGSGGGNSSSGYNTKYMRIEKAYETNMEAKVKKLLTPIYGANKVRVSIDLSLNFDSIENKSTTYSNPSIRSESEESTGNDTAASGESANNATNATASSSSSGDGSYSRTVNNELDTQVTKTISAPGAIKRMTASVIVDDDLSETDRQRIQSIIQTAVGYNQGRGDTINVQGIDFAKRNRSTTSKTKKTAIKNNFIWVYIIGAIGILVVIGAIVFTVMRIRKNRNDEYYDDYDGTIETDEAQKTNSDVINSVVEEVKPKKDLEKRKNKVAEDENARKFADEHPEVVAELLKAWMKEK</sequence>
<dbReference type="GO" id="GO:0071973">
    <property type="term" value="P:bacterial-type flagellum-dependent cell motility"/>
    <property type="evidence" value="ECO:0007669"/>
    <property type="project" value="InterPro"/>
</dbReference>
<evidence type="ECO:0000256" key="1">
    <source>
        <dbReference type="ARBA" id="ARBA00004117"/>
    </source>
</evidence>
<evidence type="ECO:0000259" key="12">
    <source>
        <dbReference type="Pfam" id="PF01514"/>
    </source>
</evidence>
<dbReference type="AlphaFoldDB" id="A0A0A7RF47"/>
<dbReference type="InterPro" id="IPR000067">
    <property type="entry name" value="FlgMring_FliF"/>
</dbReference>
<dbReference type="Pfam" id="PF08345">
    <property type="entry name" value="YscJ_FliF_C"/>
    <property type="match status" value="1"/>
</dbReference>
<keyword evidence="8 9" id="KW-0975">Bacterial flagellum</keyword>
<organism evidence="14">
    <name type="scientific">Liquorilactobacillus cacaonum</name>
    <dbReference type="NCBI Taxonomy" id="483012"/>
    <lineage>
        <taxon>Bacteria</taxon>
        <taxon>Bacillati</taxon>
        <taxon>Bacillota</taxon>
        <taxon>Bacilli</taxon>
        <taxon>Lactobacillales</taxon>
        <taxon>Lactobacillaceae</taxon>
        <taxon>Liquorilactobacillus</taxon>
    </lineage>
</organism>
<dbReference type="Gene3D" id="3.30.300.30">
    <property type="match status" value="1"/>
</dbReference>
<evidence type="ECO:0000256" key="4">
    <source>
        <dbReference type="ARBA" id="ARBA00022475"/>
    </source>
</evidence>
<dbReference type="PIRSF" id="PIRSF004862">
    <property type="entry name" value="FliF"/>
    <property type="match status" value="1"/>
</dbReference>
<dbReference type="InterPro" id="IPR013556">
    <property type="entry name" value="Flag_M-ring_C"/>
</dbReference>
<feature type="region of interest" description="Disordered" evidence="10">
    <location>
        <begin position="281"/>
        <end position="332"/>
    </location>
</feature>
<keyword evidence="14" id="KW-0282">Flagellum</keyword>
<protein>
    <recommendedName>
        <fullName evidence="9">Flagellar M-ring protein</fullName>
    </recommendedName>
</protein>
<evidence type="ECO:0000256" key="7">
    <source>
        <dbReference type="ARBA" id="ARBA00023136"/>
    </source>
</evidence>
<feature type="compositionally biased region" description="Polar residues" evidence="10">
    <location>
        <begin position="281"/>
        <end position="300"/>
    </location>
</feature>
<dbReference type="EMBL" id="KM886861">
    <property type="protein sequence ID" value="AJA33831.1"/>
    <property type="molecule type" value="Genomic_DNA"/>
</dbReference>
<keyword evidence="6 11" id="KW-1133">Transmembrane helix</keyword>
<evidence type="ECO:0000313" key="14">
    <source>
        <dbReference type="EMBL" id="AJA33831.1"/>
    </source>
</evidence>
<evidence type="ECO:0000259" key="13">
    <source>
        <dbReference type="Pfam" id="PF08345"/>
    </source>
</evidence>
<feature type="domain" description="Flagellar M-ring C-terminal" evidence="13">
    <location>
        <begin position="255"/>
        <end position="394"/>
    </location>
</feature>